<feature type="compositionally biased region" description="Basic residues" evidence="1">
    <location>
        <begin position="124"/>
        <end position="133"/>
    </location>
</feature>
<evidence type="ECO:0000313" key="3">
    <source>
        <dbReference type="Proteomes" id="UP001146351"/>
    </source>
</evidence>
<feature type="compositionally biased region" description="Basic residues" evidence="1">
    <location>
        <begin position="397"/>
        <end position="417"/>
    </location>
</feature>
<feature type="compositionally biased region" description="Acidic residues" evidence="1">
    <location>
        <begin position="14"/>
        <end position="25"/>
    </location>
</feature>
<feature type="region of interest" description="Disordered" evidence="1">
    <location>
        <begin position="1"/>
        <end position="300"/>
    </location>
</feature>
<reference evidence="2" key="1">
    <citation type="submission" date="2022-11" db="EMBL/GenBank/DDBJ databases">
        <authorList>
            <person name="Petersen C."/>
        </authorList>
    </citation>
    <scope>NUCLEOTIDE SEQUENCE</scope>
    <source>
        <strain evidence="2">IBT 21917</strain>
    </source>
</reference>
<feature type="compositionally biased region" description="Basic and acidic residues" evidence="1">
    <location>
        <begin position="383"/>
        <end position="396"/>
    </location>
</feature>
<dbReference type="GO" id="GO:0000724">
    <property type="term" value="P:double-strand break repair via homologous recombination"/>
    <property type="evidence" value="ECO:0007669"/>
    <property type="project" value="TreeGrafter"/>
</dbReference>
<feature type="compositionally biased region" description="Basic residues" evidence="1">
    <location>
        <begin position="985"/>
        <end position="996"/>
    </location>
</feature>
<sequence>MSIEQWRKRGFVPDSDEEDEFDSQEVNEGPIKDTDEDDDLEYFSAPTSASKVPQKEAFKSQEVPVQHVHTSPSKSPEVVRHTSLELVSSPKVADRNTGEPSKQVKTDTVTDTSLSASSREPTPRPRRTTKTYGKRSSGAKPNSRNTSASHSTPQNKVEGPRPDDGMWDIPSSPAQRVGSAQRIRGRDSTPRPLNRDKAPPSPAIVNSEPSLSSPPSSSSRSLSSSPDELSVVIHRPRQPEITDDAQQNETLAKAISDSESPLSSPPSTIHSPLHMPESAPLAPMTAPQTAPGLPLPHSDIPEELLDNAAQPTRRSFRERNAIQLNPYMLEMARYQNQMKAGGLRPVRIAIEPQRHHAPENTDESQEQESFDSEAERSSSPQKIRPERHRDLEQGRDAKHHTALLRRTQSSKRRKRSHPGAWQNSRHSSNRHDKPQVVIQKNTPPKNRIDPSVFEILSSPPESGSASPATRTPRAADTGGFRFPPGFTPPPTTTTGAGSKSATPAVDEPNEDHPELASSANQDSDASQESSAALNETAEEREIRRIQRQTRGVLPASWVRLHAQQRLEQQRATQKNRHVATSRSDAKGVARKVVRKVASSELSSSRQHHGLVDFDDSDDSDDNSKSRPAANDNDDERFASDSRFENSTDQGGDLMEDNRIDYMLPTISRKQSDSHGRRSLKRPKPKESAASKERQAKKARLKRQTRLTDTSYGGRRTKQPSTPSAPRLGILDAPDVSTRPPKEQPAFLRVAARKARSRQDKGRQSPTRKFLQLGSKADTQDANQSLRDWKKGSIRQTKLAQPQTKSAKRHPRTNVSNRPRPRSNAAKTRTLHEFAAPEPDVIDLDPQSPQEQAPTVADNPSSATLAAPTNGQATGRATQPEQRGHQWMVRRNAAISSLQRRGIRPAATSLAGPAGSQRASQVMFNRSLTQLNNDYRQKQKSQHFQVSLTLDRYLSDTRSIDPAMTSQPKAFVSTSLNGGEKTSTSHTRHNRRLKKNPPTRINLESEDYVQDELDQAVSETANLFAAAQTEPVRPSFFSVGGLSNWQSSYSIDFGVTPLRDGTFFHESTFIGSGEFSRSLHTCKRDLDKDVGFSYVPVRDKTMQWGPWNDKVSSEMGSVFDMMIEAVEKSAATPTEISCAPGLASASCAYRSVVKYVMEKMSFTDPVDRTSFVNRTIALAFKVKDSMTPLIITNDCKKGDLARIASYNMVFTNQIRQVASHPLVNAGLTDEILDFINSCAQDVLSLVASAPGIAELLRLYEEIKKPALREMGLREDFPSAEAYLVTRQLLGSSDVFQGVFEDVQTDACAKRVIHNRKDVTNFETAWRGLFILLPLGEIDHHGIARRESRFKTADSNWNLIKSMVSPVLDQYGSNSATQPISYNAYCRALFQRCHRLINMWGWTDCKPILDVLYDFFANITLYNLRLEEARGSPDFLDRLDQNPSLDVRPGEPCFHTLLKIIASGLRFLSMRYDKKKIRNFAWRLLPNHGRVYPKEMPLRHEDLDALRNHHDLLCTLYWVSPENFRPRLEIIRDLVSPAKSHREACSINIRSWTRLVRFKLSTKEDAPGLEPFADWHSYFLTELRQEHSNARKEIEAQSNHGSERVSKHIIESAISQNQRQIESLLSMALEGLQTAVDLAPSLEHAYRLIAKTPFDSLLGLFNPKFARVNIIVSDTLKVIGAYARKDHPGSASTATMNTPAAAGPIDEDSQEFEYGDWAAIDEVLVQETLPSEGVEHVQNSLHPLVSRLVSNCFGEDHCPEESILERVVDCWTSIAQVLVRHGLKQWDTYLSPFGDDAWTRLRETEQTRKFAPQFLASCIKKDPKVLSDCRIQAMGMWISSLMERSLMLKFQHHLTEALLNGSPKDPLLQNLPFTKQQKSGRYSITFDDLNQRRLSLISSVLSNMREHVQQLEVSHSRDLSVTKQEYSELLQRLMAAMKENYRELGNGAAEAAQGAYVEFVHQIITFLQQLTSDIRPIDPFFTDPALFPLPSSDPRYIVAKLKRYEPKLSSKKEVQTLTMFVQSIVERAIVECQQSHLVDQLHTAMKDTYEAGRLDNPTLRATLLQSVFPSYLEQTFNTPTAWLLSWPVVQSISLVFKDLLFRMDSTDKACVSSLLRMTDAIFQSAYRAVRFVSYRTARLQDPIVLAMLGALLRMISSSLVVVDYLDRVTDATEVCVSYLRWFRDFSNALTSPINTTNPDTVLESRIAAIAPPEPPTTAAETGIPQHLVTARRLAFEDHRSYLCNWSLHEGKYYYARAGHDSKEVALGPDVNAFIDKVMSKKTFEDNAAEFIDKLTRLEMLP</sequence>
<dbReference type="InterPro" id="IPR019021">
    <property type="entry name" value="Mms22"/>
</dbReference>
<feature type="region of interest" description="Disordered" evidence="1">
    <location>
        <begin position="568"/>
        <end position="885"/>
    </location>
</feature>
<dbReference type="PANTHER" id="PTHR28122">
    <property type="entry name" value="E3 UBIQUITIN-PROTEIN LIGASE SUBSTRATE RECEPTOR MMS22"/>
    <property type="match status" value="1"/>
</dbReference>
<evidence type="ECO:0008006" key="4">
    <source>
        <dbReference type="Google" id="ProtNLM"/>
    </source>
</evidence>
<keyword evidence="3" id="KW-1185">Reference proteome</keyword>
<comment type="caution">
    <text evidence="2">The sequence shown here is derived from an EMBL/GenBank/DDBJ whole genome shotgun (WGS) entry which is preliminary data.</text>
</comment>
<dbReference type="OrthoDB" id="2386201at2759"/>
<evidence type="ECO:0000256" key="1">
    <source>
        <dbReference type="SAM" id="MobiDB-lite"/>
    </source>
</evidence>
<feature type="compositionally biased region" description="Basic and acidic residues" evidence="1">
    <location>
        <begin position="92"/>
        <end position="105"/>
    </location>
</feature>
<reference evidence="2" key="2">
    <citation type="journal article" date="2023" name="IMA Fungus">
        <title>Comparative genomic study of the Penicillium genus elucidates a diverse pangenome and 15 lateral gene transfer events.</title>
        <authorList>
            <person name="Petersen C."/>
            <person name="Sorensen T."/>
            <person name="Nielsen M.R."/>
            <person name="Sondergaard T.E."/>
            <person name="Sorensen J.L."/>
            <person name="Fitzpatrick D.A."/>
            <person name="Frisvad J.C."/>
            <person name="Nielsen K.L."/>
        </authorList>
    </citation>
    <scope>NUCLEOTIDE SEQUENCE</scope>
    <source>
        <strain evidence="2">IBT 21917</strain>
    </source>
</reference>
<feature type="compositionally biased region" description="Low complexity" evidence="1">
    <location>
        <begin position="457"/>
        <end position="468"/>
    </location>
</feature>
<feature type="compositionally biased region" description="Polar residues" evidence="1">
    <location>
        <begin position="846"/>
        <end position="880"/>
    </location>
</feature>
<dbReference type="Pfam" id="PF09462">
    <property type="entry name" value="Mus7"/>
    <property type="match status" value="1"/>
</dbReference>
<feature type="compositionally biased region" description="Polar residues" evidence="1">
    <location>
        <begin position="970"/>
        <end position="984"/>
    </location>
</feature>
<dbReference type="Proteomes" id="UP001146351">
    <property type="component" value="Unassembled WGS sequence"/>
</dbReference>
<dbReference type="GO" id="GO:0031297">
    <property type="term" value="P:replication fork processing"/>
    <property type="evidence" value="ECO:0007669"/>
    <property type="project" value="InterPro"/>
</dbReference>
<protein>
    <recommendedName>
        <fullName evidence="4">Methyl methanesulfonate-sensitivity protein 22</fullName>
    </recommendedName>
</protein>
<feature type="compositionally biased region" description="Polar residues" evidence="1">
    <location>
        <begin position="139"/>
        <end position="155"/>
    </location>
</feature>
<organism evidence="2 3">
    <name type="scientific">Penicillium capsulatum</name>
    <dbReference type="NCBI Taxonomy" id="69766"/>
    <lineage>
        <taxon>Eukaryota</taxon>
        <taxon>Fungi</taxon>
        <taxon>Dikarya</taxon>
        <taxon>Ascomycota</taxon>
        <taxon>Pezizomycotina</taxon>
        <taxon>Eurotiomycetes</taxon>
        <taxon>Eurotiomycetidae</taxon>
        <taxon>Eurotiales</taxon>
        <taxon>Aspergillaceae</taxon>
        <taxon>Penicillium</taxon>
    </lineage>
</organism>
<feature type="region of interest" description="Disordered" evidence="1">
    <location>
        <begin position="970"/>
        <end position="997"/>
    </location>
</feature>
<gene>
    <name evidence="2" type="ORF">N7492_005958</name>
</gene>
<accession>A0A9W9LSF3</accession>
<feature type="compositionally biased region" description="Basic and acidic residues" evidence="1">
    <location>
        <begin position="635"/>
        <end position="645"/>
    </location>
</feature>
<dbReference type="GO" id="GO:0005634">
    <property type="term" value="C:nucleus"/>
    <property type="evidence" value="ECO:0007669"/>
    <property type="project" value="InterPro"/>
</dbReference>
<feature type="compositionally biased region" description="Basic and acidic residues" evidence="1">
    <location>
        <begin position="684"/>
        <end position="695"/>
    </location>
</feature>
<name>A0A9W9LSF3_9EURO</name>
<feature type="compositionally biased region" description="Acidic residues" evidence="1">
    <location>
        <begin position="360"/>
        <end position="372"/>
    </location>
</feature>
<dbReference type="PANTHER" id="PTHR28122:SF1">
    <property type="entry name" value="E3 UBIQUITIN-PROTEIN LIGASE SUBSTRATE RECEPTOR MMS22"/>
    <property type="match status" value="1"/>
</dbReference>
<dbReference type="GO" id="GO:0035361">
    <property type="term" value="C:Cul8-RING ubiquitin ligase complex"/>
    <property type="evidence" value="ECO:0007669"/>
    <property type="project" value="TreeGrafter"/>
</dbReference>
<feature type="compositionally biased region" description="Low complexity" evidence="1">
    <location>
        <begin position="257"/>
        <end position="267"/>
    </location>
</feature>
<dbReference type="EMBL" id="JAPQKO010000003">
    <property type="protein sequence ID" value="KAJ5173365.1"/>
    <property type="molecule type" value="Genomic_DNA"/>
</dbReference>
<feature type="compositionally biased region" description="Low complexity" evidence="1">
    <location>
        <begin position="516"/>
        <end position="532"/>
    </location>
</feature>
<feature type="region of interest" description="Disordered" evidence="1">
    <location>
        <begin position="344"/>
        <end position="547"/>
    </location>
</feature>
<feature type="compositionally biased region" description="Basic and acidic residues" evidence="1">
    <location>
        <begin position="184"/>
        <end position="198"/>
    </location>
</feature>
<proteinExistence type="predicted"/>
<feature type="compositionally biased region" description="Polar residues" evidence="1">
    <location>
        <begin position="793"/>
        <end position="804"/>
    </location>
</feature>
<feature type="compositionally biased region" description="Polar residues" evidence="1">
    <location>
        <begin position="106"/>
        <end position="120"/>
    </location>
</feature>
<feature type="compositionally biased region" description="Low complexity" evidence="1">
    <location>
        <begin position="207"/>
        <end position="230"/>
    </location>
</feature>
<evidence type="ECO:0000313" key="2">
    <source>
        <dbReference type="EMBL" id="KAJ5173365.1"/>
    </source>
</evidence>